<feature type="compositionally biased region" description="Low complexity" evidence="1">
    <location>
        <begin position="1"/>
        <end position="24"/>
    </location>
</feature>
<protein>
    <recommendedName>
        <fullName evidence="6">Letm1 RBD domain-containing protein</fullName>
    </recommendedName>
</protein>
<dbReference type="STRING" id="1555241.A0A4P9X5P8"/>
<dbReference type="EMBL" id="ML014214">
    <property type="protein sequence ID" value="RKP00467.1"/>
    <property type="molecule type" value="Genomic_DNA"/>
</dbReference>
<proteinExistence type="predicted"/>
<dbReference type="AlphaFoldDB" id="A0A4P9X5P8"/>
<evidence type="ECO:0000313" key="5">
    <source>
        <dbReference type="Proteomes" id="UP000274922"/>
    </source>
</evidence>
<dbReference type="EMBL" id="ML009165">
    <property type="protein sequence ID" value="RKO97797.1"/>
    <property type="molecule type" value="Genomic_DNA"/>
</dbReference>
<reference evidence="2" key="3">
    <citation type="submission" date="2018-08" db="EMBL/GenBank/DDBJ databases">
        <title>Leveraging single-cell genomics to expand the Fungal Tree of Life.</title>
        <authorList>
            <consortium name="DOE Joint Genome Institute"/>
            <person name="Ahrendt S.R."/>
            <person name="Quandt C.A."/>
            <person name="Ciobanu D."/>
            <person name="Clum A."/>
            <person name="Salamov A."/>
            <person name="Andreopoulos B."/>
            <person name="Cheng J.-F."/>
            <person name="Woyke T."/>
            <person name="Pelin A."/>
            <person name="Henrissat B."/>
            <person name="Reynolds N."/>
            <person name="Benny G.L."/>
            <person name="Smith M.E."/>
            <person name="James T.Y."/>
            <person name="Grigoriev I.V."/>
        </authorList>
    </citation>
    <scope>NUCLEOTIDE SEQUENCE</scope>
    <source>
        <strain evidence="2">ATCC 52028</strain>
    </source>
</reference>
<organism evidence="3 5">
    <name type="scientific">Caulochytrium protostelioides</name>
    <dbReference type="NCBI Taxonomy" id="1555241"/>
    <lineage>
        <taxon>Eukaryota</taxon>
        <taxon>Fungi</taxon>
        <taxon>Fungi incertae sedis</taxon>
        <taxon>Chytridiomycota</taxon>
        <taxon>Chytridiomycota incertae sedis</taxon>
        <taxon>Chytridiomycetes</taxon>
        <taxon>Caulochytriales</taxon>
        <taxon>Caulochytriaceae</taxon>
        <taxon>Caulochytrium</taxon>
    </lineage>
</organism>
<dbReference type="Proteomes" id="UP000274922">
    <property type="component" value="Unassembled WGS sequence"/>
</dbReference>
<reference evidence="4 5" key="1">
    <citation type="journal article" date="2018" name="Nat. Microbiol.">
        <title>Leveraging single-cell genomics to expand the fungal tree of life.</title>
        <authorList>
            <person name="Ahrendt S.R."/>
            <person name="Quandt C.A."/>
            <person name="Ciobanu D."/>
            <person name="Clum A."/>
            <person name="Salamov A."/>
            <person name="Andreopoulos B."/>
            <person name="Cheng J.F."/>
            <person name="Woyke T."/>
            <person name="Pelin A."/>
            <person name="Henrissat B."/>
            <person name="Reynolds N.K."/>
            <person name="Benny G.L."/>
            <person name="Smith M.E."/>
            <person name="James T.Y."/>
            <person name="Grigoriev I.V."/>
        </authorList>
    </citation>
    <scope>NUCLEOTIDE SEQUENCE [LARGE SCALE GENOMIC DNA]</scope>
    <source>
        <strain evidence="4 5">ATCC 52028</strain>
    </source>
</reference>
<feature type="region of interest" description="Disordered" evidence="1">
    <location>
        <begin position="1"/>
        <end position="29"/>
    </location>
</feature>
<evidence type="ECO:0008006" key="6">
    <source>
        <dbReference type="Google" id="ProtNLM"/>
    </source>
</evidence>
<evidence type="ECO:0000313" key="3">
    <source>
        <dbReference type="EMBL" id="RKP00467.1"/>
    </source>
</evidence>
<feature type="compositionally biased region" description="Polar residues" evidence="1">
    <location>
        <begin position="60"/>
        <end position="72"/>
    </location>
</feature>
<keyword evidence="5" id="KW-1185">Reference proteome</keyword>
<evidence type="ECO:0000256" key="1">
    <source>
        <dbReference type="SAM" id="MobiDB-lite"/>
    </source>
</evidence>
<evidence type="ECO:0000313" key="2">
    <source>
        <dbReference type="EMBL" id="RKO97797.1"/>
    </source>
</evidence>
<name>A0A4P9X5P8_9FUNG</name>
<evidence type="ECO:0000313" key="4">
    <source>
        <dbReference type="Proteomes" id="UP000268535"/>
    </source>
</evidence>
<gene>
    <name evidence="2" type="ORF">CAUPRSCDRAFT_10553</name>
    <name evidence="3" type="ORF">CXG81DRAFT_19578</name>
</gene>
<accession>A0A4P9X5P8</accession>
<dbReference type="Proteomes" id="UP000268535">
    <property type="component" value="Unassembled WGS sequence"/>
</dbReference>
<feature type="region of interest" description="Disordered" evidence="1">
    <location>
        <begin position="52"/>
        <end position="78"/>
    </location>
</feature>
<reference evidence="3" key="2">
    <citation type="submission" date="2018-04" db="EMBL/GenBank/DDBJ databases">
        <title>Leveraging single-cell genomics to expand the Fungal Tree of Life.</title>
        <authorList>
            <consortium name="DOE Joint Genome Institute"/>
            <person name="Ahrendt S.R."/>
            <person name="Quandt C.A."/>
            <person name="Ciobanu D."/>
            <person name="Clum A."/>
            <person name="Salamov A."/>
            <person name="Andreopoulos B."/>
            <person name="Cheng J.-F."/>
            <person name="Woyke T."/>
            <person name="Pelin A."/>
            <person name="Henrissat B."/>
            <person name="Benny G.L."/>
            <person name="Smith M.E."/>
            <person name="James T.Y."/>
            <person name="Grigoriev I.V."/>
        </authorList>
    </citation>
    <scope>NUCLEOTIDE SEQUENCE</scope>
    <source>
        <strain evidence="3">ATCC 52028</strain>
    </source>
</reference>
<sequence length="419" mass="45758">MMGSAAPAVWRPVARSAAASSARRGISQALQDEKRAKLEALFKNKAAAAGRAAPAASPWRPTTSSEASQQRPPSVRERHLAAQCAMEAPPVEAPPAPGYLARQIKGSLLLEKHATLILFNELKKAMEILAKSSTGQFKKNRDAFDIMTRFKSDLLRMPFSTLYVLMPFSMYTLQSLFYRVPNALASGYLDEYVFGQRDIAVSRMRADVSAAWLARLDARMAGVLASPPTPPSPSAADRVRRQAAVKWRALRAKAPEHATAADFADLLPWVRLEYSLLTAPAADIRAAGRLAGHAFSWILPRTRLLIAGDWSAKDTLRIREEGGAVRLNTWCVRETLDRRGVSHLDAMPNAEQYARLDQLVGAEMAWRQAILAMDSAAHVSEVDAANAALTVDQMASLIMLQSLYTAYQHGARVEPSAAG</sequence>